<dbReference type="InterPro" id="IPR018316">
    <property type="entry name" value="Tubulin/FtsZ_2-layer-sand-dom"/>
</dbReference>
<evidence type="ECO:0000256" key="2">
    <source>
        <dbReference type="ARBA" id="ARBA00009636"/>
    </source>
</evidence>
<comment type="similarity">
    <text evidence="2">Belongs to the tubulin family.</text>
</comment>
<feature type="domain" description="Tubulin/FtsZ 2-layer sandwich" evidence="8">
    <location>
        <begin position="102"/>
        <end position="245"/>
    </location>
</feature>
<proteinExistence type="inferred from homology"/>
<reference evidence="9 10" key="1">
    <citation type="submission" date="2022-05" db="EMBL/GenBank/DDBJ databases">
        <authorList>
            <consortium name="Genoscope - CEA"/>
            <person name="William W."/>
        </authorList>
    </citation>
    <scope>NUCLEOTIDE SEQUENCE [LARGE SCALE GENOMIC DNA]</scope>
</reference>
<keyword evidence="10" id="KW-1185">Reference proteome</keyword>
<dbReference type="PANTHER" id="PTHR11588">
    <property type="entry name" value="TUBULIN"/>
    <property type="match status" value="1"/>
</dbReference>
<evidence type="ECO:0000256" key="5">
    <source>
        <dbReference type="ARBA" id="ARBA00022741"/>
    </source>
</evidence>
<dbReference type="InterPro" id="IPR036525">
    <property type="entry name" value="Tubulin/FtsZ_GTPase_sf"/>
</dbReference>
<dbReference type="PRINTS" id="PR01161">
    <property type="entry name" value="TUBULIN"/>
</dbReference>
<dbReference type="Gene3D" id="1.10.287.600">
    <property type="entry name" value="Helix hairpin bin"/>
    <property type="match status" value="1"/>
</dbReference>
<comment type="caution">
    <text evidence="9">The sequence shown here is derived from an EMBL/GenBank/DDBJ whole genome shotgun (WGS) entry which is preliminary data.</text>
</comment>
<evidence type="ECO:0000256" key="4">
    <source>
        <dbReference type="ARBA" id="ARBA00022701"/>
    </source>
</evidence>
<keyword evidence="7" id="KW-0206">Cytoskeleton</keyword>
<dbReference type="InterPro" id="IPR008280">
    <property type="entry name" value="Tub_FtsZ_C"/>
</dbReference>
<dbReference type="SUPFAM" id="SSF55307">
    <property type="entry name" value="Tubulin C-terminal domain-like"/>
    <property type="match status" value="2"/>
</dbReference>
<evidence type="ECO:0000313" key="9">
    <source>
        <dbReference type="EMBL" id="CAH3145599.1"/>
    </source>
</evidence>
<organism evidence="9 10">
    <name type="scientific">Porites lobata</name>
    <dbReference type="NCBI Taxonomy" id="104759"/>
    <lineage>
        <taxon>Eukaryota</taxon>
        <taxon>Metazoa</taxon>
        <taxon>Cnidaria</taxon>
        <taxon>Anthozoa</taxon>
        <taxon>Hexacorallia</taxon>
        <taxon>Scleractinia</taxon>
        <taxon>Fungiina</taxon>
        <taxon>Poritidae</taxon>
        <taxon>Porites</taxon>
    </lineage>
</organism>
<evidence type="ECO:0000256" key="6">
    <source>
        <dbReference type="ARBA" id="ARBA00023134"/>
    </source>
</evidence>
<evidence type="ECO:0000259" key="8">
    <source>
        <dbReference type="SMART" id="SM00865"/>
    </source>
</evidence>
<dbReference type="InterPro" id="IPR000217">
    <property type="entry name" value="Tubulin"/>
</dbReference>
<protein>
    <recommendedName>
        <fullName evidence="8">Tubulin/FtsZ 2-layer sandwich domain-containing protein</fullName>
    </recommendedName>
</protein>
<dbReference type="Pfam" id="PF03953">
    <property type="entry name" value="Tubulin_C"/>
    <property type="match status" value="2"/>
</dbReference>
<keyword evidence="5" id="KW-0547">Nucleotide-binding</keyword>
<dbReference type="SMART" id="SM00865">
    <property type="entry name" value="Tubulin_C"/>
    <property type="match status" value="1"/>
</dbReference>
<dbReference type="EMBL" id="CALNXK010000076">
    <property type="protein sequence ID" value="CAH3145599.1"/>
    <property type="molecule type" value="Genomic_DNA"/>
</dbReference>
<gene>
    <name evidence="9" type="ORF">PLOB_00044600</name>
</gene>
<dbReference type="InterPro" id="IPR002454">
    <property type="entry name" value="Gamma_tubulin"/>
</dbReference>
<dbReference type="InterPro" id="IPR023123">
    <property type="entry name" value="Tubulin_C"/>
</dbReference>
<dbReference type="Gene3D" id="3.40.50.1440">
    <property type="entry name" value="Tubulin/FtsZ, GTPase domain"/>
    <property type="match status" value="1"/>
</dbReference>
<dbReference type="CDD" id="cd02188">
    <property type="entry name" value="gamma_tubulin"/>
    <property type="match status" value="1"/>
</dbReference>
<evidence type="ECO:0000256" key="7">
    <source>
        <dbReference type="ARBA" id="ARBA00023212"/>
    </source>
</evidence>
<dbReference type="Gene3D" id="3.30.1330.20">
    <property type="entry name" value="Tubulin/FtsZ, C-terminal domain"/>
    <property type="match status" value="2"/>
</dbReference>
<keyword evidence="6" id="KW-0342">GTP-binding</keyword>
<dbReference type="SUPFAM" id="SSF52490">
    <property type="entry name" value="Tubulin nucleotide-binding domain-like"/>
    <property type="match status" value="1"/>
</dbReference>
<evidence type="ECO:0000313" key="10">
    <source>
        <dbReference type="Proteomes" id="UP001159405"/>
    </source>
</evidence>
<keyword evidence="4" id="KW-0493">Microtubule</keyword>
<evidence type="ECO:0000256" key="1">
    <source>
        <dbReference type="ARBA" id="ARBA00004267"/>
    </source>
</evidence>
<name>A0ABN8PKP5_9CNID</name>
<evidence type="ECO:0000256" key="3">
    <source>
        <dbReference type="ARBA" id="ARBA00022490"/>
    </source>
</evidence>
<dbReference type="PRINTS" id="PR01164">
    <property type="entry name" value="GAMMATUBULIN"/>
</dbReference>
<dbReference type="Pfam" id="PF00091">
    <property type="entry name" value="Tubulin"/>
    <property type="match status" value="1"/>
</dbReference>
<sequence length="418" mass="48645">MTTYFPNIFSFNRFPKKLIQTYSVFPQQEDFSDVVVQPYNSILTLKRLTQNADCVVVLDNTALNRIAADRLHIQNPTFSQVNQLVSTIMATSTTTLRYPGYMNNDLIGLIASLIPTPRLHFLMTGYTPLTTDQKVANIRKTTVLDVMRRLLQPKNVMVSTLRDRKHTHCYISILNIIQGEVDPTQVHKSLQRIRERKLAEFIPWGPASIQLVLRAITPHVFLARGNYLVVLANMELKQRRRRQQRERQKSDSFYWQNNNFARASSFFVHFFAVYPYKIAPFNWLPVETYQVYPTRFHYTDYLNFECIFSCLRVVVALSRKSPYVQTAHRVSGLMLANHTSIATVFEKSCRLFDKLRKREAFLDNYKKEEMFKENLDEFDASREVVQQLIEEYQAATKANYIMWGTQQQGASGSDASKV</sequence>
<comment type="subcellular location">
    <subcellularLocation>
        <location evidence="1">Cytoplasm</location>
        <location evidence="1">Cytoskeleton</location>
        <location evidence="1">Microtubule organizing center</location>
    </subcellularLocation>
</comment>
<dbReference type="InterPro" id="IPR003008">
    <property type="entry name" value="Tubulin_FtsZ_GTPase"/>
</dbReference>
<accession>A0ABN8PKP5</accession>
<dbReference type="InterPro" id="IPR037103">
    <property type="entry name" value="Tubulin/FtsZ-like_C"/>
</dbReference>
<dbReference type="Proteomes" id="UP001159405">
    <property type="component" value="Unassembled WGS sequence"/>
</dbReference>
<keyword evidence="3" id="KW-0963">Cytoplasm</keyword>